<evidence type="ECO:0000256" key="1">
    <source>
        <dbReference type="SAM" id="Phobius"/>
    </source>
</evidence>
<gene>
    <name evidence="5" type="ORF">CG419_08420</name>
</gene>
<keyword evidence="1" id="KW-0472">Membrane</keyword>
<evidence type="ECO:0000313" key="5">
    <source>
        <dbReference type="EMBL" id="ASN60637.1"/>
    </source>
</evidence>
<evidence type="ECO:0000313" key="6">
    <source>
        <dbReference type="Proteomes" id="UP000199749"/>
    </source>
</evidence>
<dbReference type="EMBL" id="CP022474">
    <property type="protein sequence ID" value="ASN60637.1"/>
    <property type="molecule type" value="Genomic_DNA"/>
</dbReference>
<proteinExistence type="predicted"/>
<feature type="chain" id="PRO_5042184547" description="DUF3324 domain-containing protein" evidence="2">
    <location>
        <begin position="25"/>
        <end position="341"/>
    </location>
</feature>
<keyword evidence="1" id="KW-0812">Transmembrane</keyword>
<feature type="signal peptide" evidence="2">
    <location>
        <begin position="1"/>
        <end position="24"/>
    </location>
</feature>
<keyword evidence="1" id="KW-1133">Transmembrane helix</keyword>
<dbReference type="Proteomes" id="UP000199749">
    <property type="component" value="Chromosome"/>
</dbReference>
<sequence>MTSLLMGVLVVAGGFGLSSQRVRAATQTTTTDFEVIPLKSGTQVNRAENFFDLKVAPGETETLKVAVKNVATHSITVYTDLRNSFTQLGGGIDFKDKVPDMNLDVSPTLTSVSKLDKQYQKIELGPEETKEVEATVTMPKEKQRGMIYGSWHFLEPARNAGKISGSGATSDYAYTIGVELRGSQYKIYPELKYEKVEPILDNGLAKMTVNLRNTQPMILSNATAKVKIVKKGLFSSQHLKTVTNQKIAPNSVFRIPVSWDMDRLKPGKYTVDVSVQGNNLWNKLPMTWKFKKNFTIKSQDVKKINAASLKKPTNKWAYVATVAGALTIVAGTAWVKLIKVN</sequence>
<feature type="transmembrane region" description="Helical" evidence="1">
    <location>
        <begin position="316"/>
        <end position="335"/>
    </location>
</feature>
<evidence type="ECO:0000259" key="3">
    <source>
        <dbReference type="Pfam" id="PF06030"/>
    </source>
</evidence>
<dbReference type="AlphaFoldDB" id="A0AAC9USI2"/>
<evidence type="ECO:0000256" key="2">
    <source>
        <dbReference type="SAM" id="SignalP"/>
    </source>
</evidence>
<reference evidence="5 6" key="1">
    <citation type="submission" date="2017-07" db="EMBL/GenBank/DDBJ databases">
        <title>Lactobacillus curvatus MRS6 whole genome.</title>
        <authorList>
            <person name="Jans C."/>
            <person name="Lagler S."/>
            <person name="Lacroix C."/>
            <person name="Meile L."/>
            <person name="Stevens M.J.A."/>
        </authorList>
    </citation>
    <scope>NUCLEOTIDE SEQUENCE [LARGE SCALE GENOMIC DNA]</scope>
    <source>
        <strain evidence="5 6">MRS6</strain>
    </source>
</reference>
<feature type="domain" description="WxL Interacting Protein host binding" evidence="4">
    <location>
        <begin position="168"/>
        <end position="305"/>
    </location>
</feature>
<protein>
    <recommendedName>
        <fullName evidence="7">DUF3324 domain-containing protein</fullName>
    </recommendedName>
</protein>
<name>A0AAC9USI2_LATCU</name>
<accession>A0AAC9USI2</accession>
<feature type="domain" description="WxL Interacting Protein peptidoglycan binding" evidence="3">
    <location>
        <begin position="33"/>
        <end position="154"/>
    </location>
</feature>
<dbReference type="Pfam" id="PF11797">
    <property type="entry name" value="WxLIP_HBD"/>
    <property type="match status" value="1"/>
</dbReference>
<keyword evidence="2" id="KW-0732">Signal</keyword>
<dbReference type="Pfam" id="PF06030">
    <property type="entry name" value="WxLIP_PGBD"/>
    <property type="match status" value="1"/>
</dbReference>
<organism evidence="5 6">
    <name type="scientific">Latilactobacillus curvatus</name>
    <name type="common">Lactobacillus curvatus</name>
    <dbReference type="NCBI Taxonomy" id="28038"/>
    <lineage>
        <taxon>Bacteria</taxon>
        <taxon>Bacillati</taxon>
        <taxon>Bacillota</taxon>
        <taxon>Bacilli</taxon>
        <taxon>Lactobacillales</taxon>
        <taxon>Lactobacillaceae</taxon>
        <taxon>Latilactobacillus</taxon>
    </lineage>
</organism>
<dbReference type="InterPro" id="IPR021759">
    <property type="entry name" value="WxLIP_HBD"/>
</dbReference>
<dbReference type="InterPro" id="IPR010317">
    <property type="entry name" value="WxLIP_PGBD"/>
</dbReference>
<evidence type="ECO:0008006" key="7">
    <source>
        <dbReference type="Google" id="ProtNLM"/>
    </source>
</evidence>
<evidence type="ECO:0000259" key="4">
    <source>
        <dbReference type="Pfam" id="PF11797"/>
    </source>
</evidence>